<dbReference type="Proteomes" id="UP000031586">
    <property type="component" value="Unassembled WGS sequence"/>
</dbReference>
<dbReference type="RefSeq" id="WP_020193915.1">
    <property type="nucleotide sequence ID" value="NZ_BAOH01000001.1"/>
</dbReference>
<dbReference type="GO" id="GO:0004190">
    <property type="term" value="F:aspartic-type endopeptidase activity"/>
    <property type="evidence" value="ECO:0007669"/>
    <property type="project" value="InterPro"/>
</dbReference>
<gene>
    <name evidence="3" type="ORF">H735_00690</name>
</gene>
<dbReference type="GO" id="GO:0016020">
    <property type="term" value="C:membrane"/>
    <property type="evidence" value="ECO:0007669"/>
    <property type="project" value="InterPro"/>
</dbReference>
<keyword evidence="1" id="KW-1133">Transmembrane helix</keyword>
<feature type="transmembrane region" description="Helical" evidence="1">
    <location>
        <begin position="28"/>
        <end position="45"/>
    </location>
</feature>
<comment type="caution">
    <text evidence="3">The sequence shown here is derived from an EMBL/GenBank/DDBJ whole genome shotgun (WGS) entry which is preliminary data.</text>
</comment>
<dbReference type="AlphaFoldDB" id="A0A0C1VXW0"/>
<dbReference type="Pfam" id="PF01478">
    <property type="entry name" value="Peptidase_A24"/>
    <property type="match status" value="1"/>
</dbReference>
<name>A0A0C1VXW0_9VIBR</name>
<evidence type="ECO:0000313" key="3">
    <source>
        <dbReference type="EMBL" id="KIF54893.1"/>
    </source>
</evidence>
<feature type="transmembrane region" description="Helical" evidence="1">
    <location>
        <begin position="89"/>
        <end position="110"/>
    </location>
</feature>
<feature type="transmembrane region" description="Helical" evidence="1">
    <location>
        <begin position="50"/>
        <end position="69"/>
    </location>
</feature>
<feature type="domain" description="Prepilin type IV endopeptidase peptidase" evidence="2">
    <location>
        <begin position="7"/>
        <end position="104"/>
    </location>
</feature>
<accession>A0A0C1VXW0</accession>
<feature type="transmembrane region" description="Helical" evidence="1">
    <location>
        <begin position="126"/>
        <end position="143"/>
    </location>
</feature>
<evidence type="ECO:0000256" key="1">
    <source>
        <dbReference type="SAM" id="Phobius"/>
    </source>
</evidence>
<evidence type="ECO:0000313" key="4">
    <source>
        <dbReference type="Proteomes" id="UP000031586"/>
    </source>
</evidence>
<proteinExistence type="predicted"/>
<dbReference type="InterPro" id="IPR000045">
    <property type="entry name" value="Prepilin_IV_endopep_pep"/>
</dbReference>
<evidence type="ECO:0000259" key="2">
    <source>
        <dbReference type="Pfam" id="PF01478"/>
    </source>
</evidence>
<keyword evidence="1" id="KW-0472">Membrane</keyword>
<dbReference type="EMBL" id="JPRD01000003">
    <property type="protein sequence ID" value="KIF54893.1"/>
    <property type="molecule type" value="Genomic_DNA"/>
</dbReference>
<keyword evidence="1" id="KW-0812">Transmembrane</keyword>
<dbReference type="PATRIC" id="fig|1229493.5.peg.2816"/>
<dbReference type="Gene3D" id="1.20.120.1220">
    <property type="match status" value="1"/>
</dbReference>
<sequence length="147" mass="15740">MLFLYITLATVCLVVSLSDIRERTIKNSHVLVIAVLAIAIGIADFSLSSLWVLGICWSALLFLHVIRVLGGGDVKLIAAFSFSLPTQSLLEALIFVGIYGGILSVTYLILPRPSHVTGEGKKSQIGLPYGVAICCGFYTALLLKTSV</sequence>
<protein>
    <submittedName>
        <fullName evidence="3">Pilus assembly protein CpaA</fullName>
    </submittedName>
</protein>
<organism evidence="3 4">
    <name type="scientific">Vibrio owensii CAIM 1854 = LMG 25443</name>
    <dbReference type="NCBI Taxonomy" id="1229493"/>
    <lineage>
        <taxon>Bacteria</taxon>
        <taxon>Pseudomonadati</taxon>
        <taxon>Pseudomonadota</taxon>
        <taxon>Gammaproteobacteria</taxon>
        <taxon>Vibrionales</taxon>
        <taxon>Vibrionaceae</taxon>
        <taxon>Vibrio</taxon>
    </lineage>
</organism>
<reference evidence="3 4" key="1">
    <citation type="submission" date="2014-07" db="EMBL/GenBank/DDBJ databases">
        <title>Unique and conserved regions in Vibrio harveyi and related species in comparison with the shrimp pathogen Vibrio harveyi CAIM 1792.</title>
        <authorList>
            <person name="Espinoza-Valles I."/>
            <person name="Vora G."/>
            <person name="Leekitcharoenphon P."/>
            <person name="Ussery D."/>
            <person name="Hoj L."/>
            <person name="Gomez-Gil B."/>
        </authorList>
    </citation>
    <scope>NUCLEOTIDE SEQUENCE [LARGE SCALE GENOMIC DNA]</scope>
    <source>
        <strain evidence="4">CAIM 1854 / LMG 25443</strain>
    </source>
</reference>